<gene>
    <name evidence="1" type="ORF">NDU88_002290</name>
</gene>
<keyword evidence="2" id="KW-1185">Reference proteome</keyword>
<sequence length="112" mass="12258">MAEALALPVRIQEDGRDGVASQIAERLHPGPGTGEIQNSVFLTVRQRQTVGRSYQYALGFTLCLRLVGGNVCPFFFQNVTDRQVNDGCRGDMNGKYINFPASCLLSVCVYAV</sequence>
<dbReference type="EMBL" id="JANPWB010000011">
    <property type="protein sequence ID" value="KAJ1123823.1"/>
    <property type="molecule type" value="Genomic_DNA"/>
</dbReference>
<accession>A0AAV7PDL5</accession>
<proteinExistence type="predicted"/>
<reference evidence="1" key="1">
    <citation type="journal article" date="2022" name="bioRxiv">
        <title>Sequencing and chromosome-scale assembly of the giantPleurodeles waltlgenome.</title>
        <authorList>
            <person name="Brown T."/>
            <person name="Elewa A."/>
            <person name="Iarovenko S."/>
            <person name="Subramanian E."/>
            <person name="Araus A.J."/>
            <person name="Petzold A."/>
            <person name="Susuki M."/>
            <person name="Suzuki K.-i.T."/>
            <person name="Hayashi T."/>
            <person name="Toyoda A."/>
            <person name="Oliveira C."/>
            <person name="Osipova E."/>
            <person name="Leigh N.D."/>
            <person name="Simon A."/>
            <person name="Yun M.H."/>
        </authorList>
    </citation>
    <scope>NUCLEOTIDE SEQUENCE</scope>
    <source>
        <strain evidence="1">20211129_DDA</strain>
        <tissue evidence="1">Liver</tissue>
    </source>
</reference>
<organism evidence="1 2">
    <name type="scientific">Pleurodeles waltl</name>
    <name type="common">Iberian ribbed newt</name>
    <dbReference type="NCBI Taxonomy" id="8319"/>
    <lineage>
        <taxon>Eukaryota</taxon>
        <taxon>Metazoa</taxon>
        <taxon>Chordata</taxon>
        <taxon>Craniata</taxon>
        <taxon>Vertebrata</taxon>
        <taxon>Euteleostomi</taxon>
        <taxon>Amphibia</taxon>
        <taxon>Batrachia</taxon>
        <taxon>Caudata</taxon>
        <taxon>Salamandroidea</taxon>
        <taxon>Salamandridae</taxon>
        <taxon>Pleurodelinae</taxon>
        <taxon>Pleurodeles</taxon>
    </lineage>
</organism>
<name>A0AAV7PDL5_PLEWA</name>
<dbReference type="AlphaFoldDB" id="A0AAV7PDL5"/>
<dbReference type="Proteomes" id="UP001066276">
    <property type="component" value="Chromosome 7"/>
</dbReference>
<comment type="caution">
    <text evidence="1">The sequence shown here is derived from an EMBL/GenBank/DDBJ whole genome shotgun (WGS) entry which is preliminary data.</text>
</comment>
<protein>
    <submittedName>
        <fullName evidence="1">Uncharacterized protein</fullName>
    </submittedName>
</protein>
<evidence type="ECO:0000313" key="1">
    <source>
        <dbReference type="EMBL" id="KAJ1123823.1"/>
    </source>
</evidence>
<evidence type="ECO:0000313" key="2">
    <source>
        <dbReference type="Proteomes" id="UP001066276"/>
    </source>
</evidence>